<dbReference type="CDD" id="cd10936">
    <property type="entry name" value="CE4_DAC2"/>
    <property type="match status" value="1"/>
</dbReference>
<dbReference type="AlphaFoldDB" id="A0A7X3LX28"/>
<accession>A0A7X3LX28</accession>
<dbReference type="PANTHER" id="PTHR30105">
    <property type="entry name" value="UNCHARACTERIZED YIBQ-RELATED"/>
    <property type="match status" value="1"/>
</dbReference>
<gene>
    <name evidence="3" type="ORF">GR183_17405</name>
</gene>
<reference evidence="3 4" key="1">
    <citation type="submission" date="2019-12" db="EMBL/GenBank/DDBJ databases">
        <authorList>
            <person name="Li M."/>
        </authorList>
    </citation>
    <scope>NUCLEOTIDE SEQUENCE [LARGE SCALE GENOMIC DNA]</scope>
    <source>
        <strain evidence="3 4">GBMRC 2046</strain>
    </source>
</reference>
<dbReference type="SUPFAM" id="SSF88713">
    <property type="entry name" value="Glycoside hydrolase/deacetylase"/>
    <property type="match status" value="1"/>
</dbReference>
<organism evidence="3 4">
    <name type="scientific">Stappia sediminis</name>
    <dbReference type="NCBI Taxonomy" id="2692190"/>
    <lineage>
        <taxon>Bacteria</taxon>
        <taxon>Pseudomonadati</taxon>
        <taxon>Pseudomonadota</taxon>
        <taxon>Alphaproteobacteria</taxon>
        <taxon>Hyphomicrobiales</taxon>
        <taxon>Stappiaceae</taxon>
        <taxon>Stappia</taxon>
    </lineage>
</organism>
<evidence type="ECO:0000256" key="1">
    <source>
        <dbReference type="SAM" id="MobiDB-lite"/>
    </source>
</evidence>
<dbReference type="Pfam" id="PF04748">
    <property type="entry name" value="Polysacc_deac_2"/>
    <property type="match status" value="1"/>
</dbReference>
<dbReference type="Proteomes" id="UP000433101">
    <property type="component" value="Unassembled WGS sequence"/>
</dbReference>
<keyword evidence="2" id="KW-1133">Transmembrane helix</keyword>
<dbReference type="PANTHER" id="PTHR30105:SF2">
    <property type="entry name" value="DIVERGENT POLYSACCHARIDE DEACETYLASE SUPERFAMILY"/>
    <property type="match status" value="1"/>
</dbReference>
<protein>
    <submittedName>
        <fullName evidence="3">Divergent polysaccharide deacetylase family protein</fullName>
    </submittedName>
</protein>
<feature type="region of interest" description="Disordered" evidence="1">
    <location>
        <begin position="67"/>
        <end position="108"/>
    </location>
</feature>
<dbReference type="GO" id="GO:0005975">
    <property type="term" value="P:carbohydrate metabolic process"/>
    <property type="evidence" value="ECO:0007669"/>
    <property type="project" value="InterPro"/>
</dbReference>
<feature type="transmembrane region" description="Helical" evidence="2">
    <location>
        <begin position="12"/>
        <end position="32"/>
    </location>
</feature>
<evidence type="ECO:0000256" key="2">
    <source>
        <dbReference type="SAM" id="Phobius"/>
    </source>
</evidence>
<keyword evidence="2" id="KW-0472">Membrane</keyword>
<sequence length="380" mass="40361">MGKRKVLRLPFGLVGAGLLVILITTALVWIGVVDDPLGGEPTAVVRLERSLEGLSARDIAVVGIEPEVKDGSSTASEGGAGGAERPLGPRFEPNPDETETLAAGVAPPIPSSLSIRADSRVTEPGPYGPLPAVSTDGLRPLDLYARPADNSFPNVPKIAIIVGGLGLSQTTTQMAVEQLPPETTFAFAPYGSSLDRWMQRARQEGHEMLLQLPLEPFDYPDNDPGPHTLLVSLKSDQMRDRLAWLLSRLTNYVGVINYTGARFTSDEAALQGLLSEITDRGLMYVDDGSSSRSVATAAASGEHTPFSKVDIVLDEVPKADEITARLLQLEGVARAQGMAVGGASALPVTIEQIEEWSKTLEERGLQLIPVSASIDRAVGN</sequence>
<evidence type="ECO:0000313" key="4">
    <source>
        <dbReference type="Proteomes" id="UP000433101"/>
    </source>
</evidence>
<keyword evidence="2" id="KW-0812">Transmembrane</keyword>
<dbReference type="EMBL" id="WUMV01000008">
    <property type="protein sequence ID" value="MXN66695.1"/>
    <property type="molecule type" value="Genomic_DNA"/>
</dbReference>
<evidence type="ECO:0000313" key="3">
    <source>
        <dbReference type="EMBL" id="MXN66695.1"/>
    </source>
</evidence>
<name>A0A7X3LX28_9HYPH</name>
<comment type="caution">
    <text evidence="3">The sequence shown here is derived from an EMBL/GenBank/DDBJ whole genome shotgun (WGS) entry which is preliminary data.</text>
</comment>
<dbReference type="Gene3D" id="3.20.20.370">
    <property type="entry name" value="Glycoside hydrolase/deacetylase"/>
    <property type="match status" value="1"/>
</dbReference>
<keyword evidence="4" id="KW-1185">Reference proteome</keyword>
<proteinExistence type="predicted"/>
<dbReference type="InterPro" id="IPR011330">
    <property type="entry name" value="Glyco_hydro/deAcase_b/a-brl"/>
</dbReference>
<dbReference type="InterPro" id="IPR006837">
    <property type="entry name" value="Divergent_DAC"/>
</dbReference>